<sequence>MKHLNFNSVLHPRPQPTGIDVQCQLQHFALISYAIDPEKLHHIIPQRFKLDTIFVQGQEKVLLSVVPFIDIDFTSACYRFPKFSMGQTNYRIYVIDQETQERCVWFIGTTLDSWTVFVPRFAWLLPWYKAEIHFDCQQDQQGYYSSYKMTTYSEWAAAEVHLTQSAQDEWHYDGFPDLESYLVYLTHPLAGFYHRRDGKLGTYRVWHDRLRPKPATLLHAKFELLNRLNLVSFHDQLKPYSVLIEAINEFTIYLPPQVLEQNSASYPIK</sequence>
<evidence type="ECO:0000313" key="2">
    <source>
        <dbReference type="Proteomes" id="UP000242765"/>
    </source>
</evidence>
<comment type="caution">
    <text evidence="1">The sequence shown here is derived from an EMBL/GenBank/DDBJ whole genome shotgun (WGS) entry which is preliminary data.</text>
</comment>
<evidence type="ECO:0000313" key="1">
    <source>
        <dbReference type="EMBL" id="OTG66611.1"/>
    </source>
</evidence>
<proteinExistence type="predicted"/>
<dbReference type="AlphaFoldDB" id="A0A1Y3CNA4"/>
<organism evidence="1 2">
    <name type="scientific">Acinetobacter silvestris</name>
    <dbReference type="NCBI Taxonomy" id="1977882"/>
    <lineage>
        <taxon>Bacteria</taxon>
        <taxon>Pseudomonadati</taxon>
        <taxon>Pseudomonadota</taxon>
        <taxon>Gammaproteobacteria</taxon>
        <taxon>Moraxellales</taxon>
        <taxon>Moraxellaceae</taxon>
        <taxon>Acinetobacter</taxon>
    </lineage>
</organism>
<dbReference type="InterPro" id="IPR018644">
    <property type="entry name" value="DUF2071"/>
</dbReference>
<evidence type="ECO:0008006" key="3">
    <source>
        <dbReference type="Google" id="ProtNLM"/>
    </source>
</evidence>
<protein>
    <recommendedName>
        <fullName evidence="3">DUF2071 domain-containing protein</fullName>
    </recommendedName>
</protein>
<dbReference type="EMBL" id="NEGB01000002">
    <property type="protein sequence ID" value="OTG66611.1"/>
    <property type="molecule type" value="Genomic_DNA"/>
</dbReference>
<dbReference type="Proteomes" id="UP000242765">
    <property type="component" value="Unassembled WGS sequence"/>
</dbReference>
<name>A0A1Y3CNA4_9GAMM</name>
<dbReference type="OrthoDB" id="5707016at2"/>
<dbReference type="RefSeq" id="WP_086202856.1">
    <property type="nucleotide sequence ID" value="NZ_NEGB01000002.1"/>
</dbReference>
<keyword evidence="2" id="KW-1185">Reference proteome</keyword>
<reference evidence="1 2" key="1">
    <citation type="submission" date="2017-04" db="EMBL/GenBank/DDBJ databases">
        <title>High diversity of culturable Acinetobacter species in natural soil and water ecosystems.</title>
        <authorList>
            <person name="Nemec A."/>
            <person name="Radolfova-Krizova L."/>
        </authorList>
    </citation>
    <scope>NUCLEOTIDE SEQUENCE [LARGE SCALE GENOMIC DNA]</scope>
    <source>
        <strain evidence="1 2">ANC 4999</strain>
    </source>
</reference>
<gene>
    <name evidence="1" type="ORF">B9T28_05020</name>
</gene>
<dbReference type="Pfam" id="PF09844">
    <property type="entry name" value="DUF2071"/>
    <property type="match status" value="1"/>
</dbReference>
<accession>A0A1Y3CNA4</accession>